<dbReference type="Pfam" id="PF01131">
    <property type="entry name" value="Topoisom_bac"/>
    <property type="match status" value="1"/>
</dbReference>
<evidence type="ECO:0000256" key="4">
    <source>
        <dbReference type="ARBA" id="ARBA00032235"/>
    </source>
</evidence>
<evidence type="ECO:0000256" key="2">
    <source>
        <dbReference type="ARBA" id="ARBA00030003"/>
    </source>
</evidence>
<dbReference type="GO" id="GO:0006265">
    <property type="term" value="P:DNA topological change"/>
    <property type="evidence" value="ECO:0007669"/>
    <property type="project" value="InterPro"/>
</dbReference>
<dbReference type="InterPro" id="IPR013824">
    <property type="entry name" value="Topo_IA_cen_sub1"/>
</dbReference>
<dbReference type="PROSITE" id="PS52039">
    <property type="entry name" value="TOPO_IA_2"/>
    <property type="match status" value="1"/>
</dbReference>
<dbReference type="GO" id="GO:0043597">
    <property type="term" value="C:cytoplasmic replication fork"/>
    <property type="evidence" value="ECO:0007669"/>
    <property type="project" value="TreeGrafter"/>
</dbReference>
<dbReference type="InterPro" id="IPR000380">
    <property type="entry name" value="Topo_IA"/>
</dbReference>
<dbReference type="PRINTS" id="PR00417">
    <property type="entry name" value="PRTPISMRASEI"/>
</dbReference>
<evidence type="ECO:0000313" key="7">
    <source>
        <dbReference type="EMBL" id="MDZ7542640.1"/>
    </source>
</evidence>
<dbReference type="SUPFAM" id="SSF56712">
    <property type="entry name" value="Prokaryotic type I DNA topoisomerase"/>
    <property type="match status" value="1"/>
</dbReference>
<dbReference type="Gene3D" id="1.10.460.10">
    <property type="entry name" value="Topoisomerase I, domain 2"/>
    <property type="match status" value="1"/>
</dbReference>
<dbReference type="Gene3D" id="1.10.290.10">
    <property type="entry name" value="Topoisomerase I, domain 4"/>
    <property type="match status" value="1"/>
</dbReference>
<feature type="domain" description="Topo IA-type catalytic" evidence="6">
    <location>
        <begin position="24"/>
        <end position="222"/>
    </location>
</feature>
<accession>A0AAW9K707</accession>
<dbReference type="SMART" id="SM00436">
    <property type="entry name" value="TOP1Bc"/>
    <property type="match status" value="1"/>
</dbReference>
<dbReference type="InterPro" id="IPR023405">
    <property type="entry name" value="Topo_IA_core_domain"/>
</dbReference>
<dbReference type="PANTHER" id="PTHR11390:SF21">
    <property type="entry name" value="DNA TOPOISOMERASE 3-ALPHA"/>
    <property type="match status" value="1"/>
</dbReference>
<reference evidence="7" key="1">
    <citation type="submission" date="2019-11" db="EMBL/GenBank/DDBJ databases">
        <title>Characterization of Clostridium perfringens isolates from swine manure treated agricultural soils.</title>
        <authorList>
            <person name="Wushke S.T."/>
        </authorList>
    </citation>
    <scope>NUCLEOTIDE SEQUENCE</scope>
    <source>
        <strain evidence="7">X62</strain>
    </source>
</reference>
<evidence type="ECO:0000256" key="5">
    <source>
        <dbReference type="ARBA" id="ARBA00032877"/>
    </source>
</evidence>
<dbReference type="InterPro" id="IPR013826">
    <property type="entry name" value="Topo_IA_cen_sub3"/>
</dbReference>
<dbReference type="GO" id="GO:0006310">
    <property type="term" value="P:DNA recombination"/>
    <property type="evidence" value="ECO:0007669"/>
    <property type="project" value="TreeGrafter"/>
</dbReference>
<protein>
    <recommendedName>
        <fullName evidence="5">Omega-protein</fullName>
    </recommendedName>
    <alternativeName>
        <fullName evidence="4">Relaxing enzyme</fullName>
    </alternativeName>
    <alternativeName>
        <fullName evidence="2">Swivelase</fullName>
    </alternativeName>
    <alternativeName>
        <fullName evidence="3">Untwisting enzyme</fullName>
    </alternativeName>
</protein>
<dbReference type="PROSITE" id="PS00396">
    <property type="entry name" value="TOPO_IA_1"/>
    <property type="match status" value="1"/>
</dbReference>
<keyword evidence="1" id="KW-0413">Isomerase</keyword>
<feature type="non-terminal residue" evidence="7">
    <location>
        <position position="222"/>
    </location>
</feature>
<feature type="non-terminal residue" evidence="7">
    <location>
        <position position="1"/>
    </location>
</feature>
<evidence type="ECO:0000256" key="3">
    <source>
        <dbReference type="ARBA" id="ARBA00031985"/>
    </source>
</evidence>
<dbReference type="GO" id="GO:0006281">
    <property type="term" value="P:DNA repair"/>
    <property type="evidence" value="ECO:0007669"/>
    <property type="project" value="TreeGrafter"/>
</dbReference>
<evidence type="ECO:0000313" key="8">
    <source>
        <dbReference type="Proteomes" id="UP001288944"/>
    </source>
</evidence>
<dbReference type="InterPro" id="IPR023406">
    <property type="entry name" value="Topo_IA_AS"/>
</dbReference>
<sequence length="222" mass="25036">LWISSQTDKAIREGFKALKPGAQFDRLYESARCRAEADWLIGLNVTRALTCKFETPLSAGRVQTPTLGMLMTREQEIANFRSQEYDRLIADFGGFEASWRGANGDARLFDLEEAQTKLARLSGKAAVVKELKKTKKQEPHPLAYDLTELQRDANRKYGFSAKQTSNVLQRLYEQHKIVTYPRTDSRYLSSDMTGTLKERLEAMAVGPYAQLAKTLAKGPLPI</sequence>
<proteinExistence type="predicted"/>
<dbReference type="InterPro" id="IPR013497">
    <property type="entry name" value="Topo_IA_cen"/>
</dbReference>
<dbReference type="GO" id="GO:0003677">
    <property type="term" value="F:DNA binding"/>
    <property type="evidence" value="ECO:0007669"/>
    <property type="project" value="InterPro"/>
</dbReference>
<dbReference type="InterPro" id="IPR003601">
    <property type="entry name" value="Topo_IA_2"/>
</dbReference>
<organism evidence="7 8">
    <name type="scientific">Clostridium perfringens</name>
    <dbReference type="NCBI Taxonomy" id="1502"/>
    <lineage>
        <taxon>Bacteria</taxon>
        <taxon>Bacillati</taxon>
        <taxon>Bacillota</taxon>
        <taxon>Clostridia</taxon>
        <taxon>Eubacteriales</taxon>
        <taxon>Clostridiaceae</taxon>
        <taxon>Clostridium</taxon>
    </lineage>
</organism>
<dbReference type="EMBL" id="WNUR01000333">
    <property type="protein sequence ID" value="MDZ7542640.1"/>
    <property type="molecule type" value="Genomic_DNA"/>
</dbReference>
<dbReference type="Gene3D" id="2.70.20.10">
    <property type="entry name" value="Topoisomerase I, domain 3"/>
    <property type="match status" value="1"/>
</dbReference>
<dbReference type="Proteomes" id="UP001288944">
    <property type="component" value="Unassembled WGS sequence"/>
</dbReference>
<dbReference type="InterPro" id="IPR013825">
    <property type="entry name" value="Topo_IA_cen_sub2"/>
</dbReference>
<dbReference type="AlphaFoldDB" id="A0AAW9K707"/>
<comment type="caution">
    <text evidence="7">The sequence shown here is derived from an EMBL/GenBank/DDBJ whole genome shotgun (WGS) entry which is preliminary data.</text>
</comment>
<evidence type="ECO:0000259" key="6">
    <source>
        <dbReference type="PROSITE" id="PS52039"/>
    </source>
</evidence>
<dbReference type="GO" id="GO:0003917">
    <property type="term" value="F:DNA topoisomerase type I (single strand cut, ATP-independent) activity"/>
    <property type="evidence" value="ECO:0007669"/>
    <property type="project" value="InterPro"/>
</dbReference>
<dbReference type="PANTHER" id="PTHR11390">
    <property type="entry name" value="PROKARYOTIC DNA TOPOISOMERASE"/>
    <property type="match status" value="1"/>
</dbReference>
<name>A0AAW9K707_CLOPF</name>
<evidence type="ECO:0000256" key="1">
    <source>
        <dbReference type="ARBA" id="ARBA00023235"/>
    </source>
</evidence>
<gene>
    <name evidence="7" type="ORF">GNF83_15855</name>
</gene>